<evidence type="ECO:0008006" key="3">
    <source>
        <dbReference type="Google" id="ProtNLM"/>
    </source>
</evidence>
<keyword evidence="2" id="KW-1185">Reference proteome</keyword>
<dbReference type="Gene3D" id="3.40.50.300">
    <property type="entry name" value="P-loop containing nucleotide triphosphate hydrolases"/>
    <property type="match status" value="1"/>
</dbReference>
<dbReference type="RefSeq" id="WP_091445878.1">
    <property type="nucleotide sequence ID" value="NZ_BMMJ01000001.1"/>
</dbReference>
<dbReference type="SUPFAM" id="SSF52540">
    <property type="entry name" value="P-loop containing nucleoside triphosphate hydrolases"/>
    <property type="match status" value="1"/>
</dbReference>
<organism evidence="1 2">
    <name type="scientific">Micromonospora yangpuensis</name>
    <dbReference type="NCBI Taxonomy" id="683228"/>
    <lineage>
        <taxon>Bacteria</taxon>
        <taxon>Bacillati</taxon>
        <taxon>Actinomycetota</taxon>
        <taxon>Actinomycetes</taxon>
        <taxon>Micromonosporales</taxon>
        <taxon>Micromonosporaceae</taxon>
        <taxon>Micromonospora</taxon>
    </lineage>
</organism>
<dbReference type="Proteomes" id="UP000198937">
    <property type="component" value="Unassembled WGS sequence"/>
</dbReference>
<dbReference type="OrthoDB" id="5379188at2"/>
<dbReference type="STRING" id="683228.GA0070617_0913"/>
<protein>
    <recommendedName>
        <fullName evidence="3">NACHT domain-containing protein</fullName>
    </recommendedName>
</protein>
<dbReference type="InterPro" id="IPR027417">
    <property type="entry name" value="P-loop_NTPase"/>
</dbReference>
<reference evidence="1 2" key="1">
    <citation type="submission" date="2016-06" db="EMBL/GenBank/DDBJ databases">
        <authorList>
            <person name="Kjaerup R.B."/>
            <person name="Dalgaard T.S."/>
            <person name="Juul-Madsen H.R."/>
        </authorList>
    </citation>
    <scope>NUCLEOTIDE SEQUENCE [LARGE SCALE GENOMIC DNA]</scope>
    <source>
        <strain evidence="1 2">DSM 45577</strain>
    </source>
</reference>
<evidence type="ECO:0000313" key="1">
    <source>
        <dbReference type="EMBL" id="SCL48570.1"/>
    </source>
</evidence>
<accession>A0A1C6U3C1</accession>
<sequence>MPESRHKFLYERLGDHDFQLLVNALLTARFAGFVPLPLRQSDGGRDGVLRSAPEKVLVSQVKWSVNGRHKDPVGWLDATVRSEEDNLRRLAAKGVRRYMLVTNVPSTGKPGTGTFDRLNAKLDAHAKSFGFDEMTCLWREAVDGMVDGAPTEIKWQYADMLAGWDLVRYLISEEAVARKDGGLRALVRKVAATQWDDDERVKFSQVDIDREKVADLFIDVGADRLNAKGAPGGEGLFLETLGGAAAHLLRTADKCTLVRGAPGQGKSTLSQYVSQVHRAAFIPAKQRPADLPEVTDPLFPLRFDLSDYARWLSGVDVWDRDTETPKASKRRPASQSTIECFLADLMTHASGGIPVEAKDVQDVFERVPSMVVLDGLDEVGRPKTRETVVDAIDRFCRRNKAYPSVPKVIVTTRPSTNELPEPSADLFEVLVLKPLDTKQRDEYLRKWCTVRGIHGSEGRALRGNFRAKSAEPYIGELAGNPMQLTILLDLLHKHGEATPTQRTELYDSYVDLLLAREANKHPESVRKHQKQLREIVPFLGWYLQSRSEEASVNTRMSVADLKAAIRHFQYTYGKPESVVDEMFEATSDRLWALTSKDEGTFEFEVLSLREYFAARFLYRYAGEDTRGFDRNSVFRELLRRPYWLNTARFYGGSAEGGDVYILAEGIRDEITENGAPPSVVAAWTLLTDGVFASRPRQARDVLSSLCAEQNLNVLLDALARREIVPLPEIPQLPSSDGPDPTWIRLTGQITADPANPDTPHLVRALRELLNQRAEFTKWWAQHMQTAVNGPNEGAWLEMAARCEGAAGFRMDLDGVDLSRPLVAQFVLDTGLVPPAGSKFEANLIQAVLDGLCPNVSSIRSLPAQIAVAFAAEGFLATSATGFTDDDVARRRRQEAINYLRRSGSPLAAAAALRKFRAGEKGSTFPWSNTASALIEHTGRCWLASQIAIIGAASPHRPAFTRHPGTTPFGPNSHPATLLAETRANATDQRWWREQLKTIESADGDTTMDGDLARAEWVLALWCVAAEPVVTSLFTEWQSVFAQLPELRRLGVTDVALRVGARGWLERLSTPAAPADETIRALWDSRGLERWQRFPPSTFSPNPSPTSPPPLLTVARAQRWLKVDTVGTYR</sequence>
<name>A0A1C6U3C1_9ACTN</name>
<gene>
    <name evidence="1" type="ORF">GA0070617_0913</name>
</gene>
<dbReference type="EMBL" id="FMIA01000002">
    <property type="protein sequence ID" value="SCL48570.1"/>
    <property type="molecule type" value="Genomic_DNA"/>
</dbReference>
<dbReference type="AlphaFoldDB" id="A0A1C6U3C1"/>
<evidence type="ECO:0000313" key="2">
    <source>
        <dbReference type="Proteomes" id="UP000198937"/>
    </source>
</evidence>
<proteinExistence type="predicted"/>